<gene>
    <name evidence="1" type="ORF">N7644_05095</name>
</gene>
<organism evidence="1 2">
    <name type="scientific">Acinetobacter courvalinii</name>
    <dbReference type="NCBI Taxonomy" id="280147"/>
    <lineage>
        <taxon>Bacteria</taxon>
        <taxon>Pseudomonadati</taxon>
        <taxon>Pseudomonadota</taxon>
        <taxon>Gammaproteobacteria</taxon>
        <taxon>Moraxellales</taxon>
        <taxon>Moraxellaceae</taxon>
        <taxon>Acinetobacter</taxon>
    </lineage>
</organism>
<proteinExistence type="predicted"/>
<evidence type="ECO:0000313" key="1">
    <source>
        <dbReference type="EMBL" id="MDH0563059.1"/>
    </source>
</evidence>
<sequence>MQKQRYTTPFAQYMGKDINGFYNVRLGPKIYLLKVSLNYTPEFDTEFFGGIQAAPFDWNTVLVKDTIDSQPRPIHSNELAMKWLKSNLKRIINYHRAIKRDANSQTMRYSKEQRIDFRNAQYNAT</sequence>
<dbReference type="RefSeq" id="WP_262764571.1">
    <property type="nucleotide sequence ID" value="NZ_JAHPVZ010000001.1"/>
</dbReference>
<evidence type="ECO:0000313" key="2">
    <source>
        <dbReference type="Proteomes" id="UP001159329"/>
    </source>
</evidence>
<accession>A0AA42I5T6</accession>
<comment type="caution">
    <text evidence="1">The sequence shown here is derived from an EMBL/GenBank/DDBJ whole genome shotgun (WGS) entry which is preliminary data.</text>
</comment>
<name>A0AA42I5T6_9GAMM</name>
<reference evidence="1" key="1">
    <citation type="submission" date="2022-09" db="EMBL/GenBank/DDBJ databases">
        <title>Intensive care unit water sources are persistently colonized with multi-drug resistant bacteria and are the site of extensive horizontal gene transfer of antibiotic resistance genes.</title>
        <authorList>
            <person name="Diorio-Toth L."/>
        </authorList>
    </citation>
    <scope>NUCLEOTIDE SEQUENCE</scope>
    <source>
        <strain evidence="1">GD04005</strain>
    </source>
</reference>
<dbReference type="EMBL" id="JAOEEO010000001">
    <property type="protein sequence ID" value="MDH0563059.1"/>
    <property type="molecule type" value="Genomic_DNA"/>
</dbReference>
<dbReference type="Proteomes" id="UP001159329">
    <property type="component" value="Unassembled WGS sequence"/>
</dbReference>
<protein>
    <submittedName>
        <fullName evidence="1">Uncharacterized protein</fullName>
    </submittedName>
</protein>
<dbReference type="AlphaFoldDB" id="A0AA42I5T6"/>